<protein>
    <submittedName>
        <fullName evidence="1">Uncharacterized protein</fullName>
    </submittedName>
</protein>
<sequence>MENVKNHYKSLLLDYQEASRVFIETGRMSLLAYALERLEQFERKFIEAYSLEELLELQLELFPDGTLTTSEVI</sequence>
<proteinExistence type="predicted"/>
<organism evidence="1 2">
    <name type="scientific">Parageobacillus caldoxylosilyticus NBRC 107762</name>
    <dbReference type="NCBI Taxonomy" id="1220594"/>
    <lineage>
        <taxon>Bacteria</taxon>
        <taxon>Bacillati</taxon>
        <taxon>Bacillota</taxon>
        <taxon>Bacilli</taxon>
        <taxon>Bacillales</taxon>
        <taxon>Anoxybacillaceae</taxon>
        <taxon>Saccharococcus</taxon>
    </lineage>
</organism>
<comment type="caution">
    <text evidence="1">The sequence shown here is derived from an EMBL/GenBank/DDBJ whole genome shotgun (WGS) entry which is preliminary data.</text>
</comment>
<keyword evidence="2" id="KW-1185">Reference proteome</keyword>
<evidence type="ECO:0000313" key="1">
    <source>
        <dbReference type="EMBL" id="GAJ39833.1"/>
    </source>
</evidence>
<accession>A0A023DF27</accession>
<reference evidence="1 2" key="1">
    <citation type="submission" date="2014-04" db="EMBL/GenBank/DDBJ databases">
        <title>Whole genome shotgun sequence of Geobacillus caldoxylosilyticus NBRC 107762.</title>
        <authorList>
            <person name="Hosoyama A."/>
            <person name="Hosoyama Y."/>
            <person name="Katano-Makiyama Y."/>
            <person name="Tsuchikane K."/>
            <person name="Ohji S."/>
            <person name="Ichikawa N."/>
            <person name="Yamazoe A."/>
            <person name="Fujita N."/>
        </authorList>
    </citation>
    <scope>NUCLEOTIDE SEQUENCE [LARGE SCALE GENOMIC DNA]</scope>
    <source>
        <strain evidence="1 2">NBRC 107762</strain>
    </source>
</reference>
<dbReference type="GeneID" id="301192697"/>
<dbReference type="RefSeq" id="WP_008881874.1">
    <property type="nucleotide sequence ID" value="NZ_BAWO01000029.1"/>
</dbReference>
<dbReference type="Proteomes" id="UP000023561">
    <property type="component" value="Unassembled WGS sequence"/>
</dbReference>
<dbReference type="EMBL" id="BAWO01000029">
    <property type="protein sequence ID" value="GAJ39833.1"/>
    <property type="molecule type" value="Genomic_DNA"/>
</dbReference>
<evidence type="ECO:0000313" key="2">
    <source>
        <dbReference type="Proteomes" id="UP000023561"/>
    </source>
</evidence>
<dbReference type="AlphaFoldDB" id="A0A023DF27"/>
<dbReference type="OrthoDB" id="2974402at2"/>
<gene>
    <name evidence="1" type="ORF">GCA01S_029_00110</name>
</gene>
<name>A0A023DF27_9BACL</name>